<dbReference type="InterPro" id="IPR012495">
    <property type="entry name" value="TadE-like_dom"/>
</dbReference>
<dbReference type="Pfam" id="PF07811">
    <property type="entry name" value="TadE"/>
    <property type="match status" value="1"/>
</dbReference>
<dbReference type="Proteomes" id="UP001138751">
    <property type="component" value="Unassembled WGS sequence"/>
</dbReference>
<feature type="domain" description="TadE-like" evidence="2">
    <location>
        <begin position="17"/>
        <end position="58"/>
    </location>
</feature>
<comment type="caution">
    <text evidence="3">The sequence shown here is derived from an EMBL/GenBank/DDBJ whole genome shotgun (WGS) entry which is preliminary data.</text>
</comment>
<dbReference type="EMBL" id="JAAEDM010000056">
    <property type="protein sequence ID" value="MBR0673007.1"/>
    <property type="molecule type" value="Genomic_DNA"/>
</dbReference>
<reference evidence="3" key="2">
    <citation type="journal article" date="2021" name="Syst. Appl. Microbiol.">
        <title>Roseomonas hellenica sp. nov., isolated from roots of wild-growing Alkanna tinctoria.</title>
        <authorList>
            <person name="Rat A."/>
            <person name="Naranjo H.D."/>
            <person name="Lebbe L."/>
            <person name="Cnockaert M."/>
            <person name="Krigas N."/>
            <person name="Grigoriadou K."/>
            <person name="Maloupa E."/>
            <person name="Willems A."/>
        </authorList>
    </citation>
    <scope>NUCLEOTIDE SEQUENCE</scope>
    <source>
        <strain evidence="3">LMG 31231</strain>
    </source>
</reference>
<evidence type="ECO:0000313" key="4">
    <source>
        <dbReference type="Proteomes" id="UP001138751"/>
    </source>
</evidence>
<feature type="transmembrane region" description="Helical" evidence="1">
    <location>
        <begin position="20"/>
        <end position="38"/>
    </location>
</feature>
<reference evidence="3" key="1">
    <citation type="submission" date="2020-01" db="EMBL/GenBank/DDBJ databases">
        <authorList>
            <person name="Rat A."/>
        </authorList>
    </citation>
    <scope>NUCLEOTIDE SEQUENCE</scope>
    <source>
        <strain evidence="3">LMG 31231</strain>
    </source>
</reference>
<evidence type="ECO:0000256" key="1">
    <source>
        <dbReference type="SAM" id="Phobius"/>
    </source>
</evidence>
<name>A0A9X9X0S8_9PROT</name>
<keyword evidence="1" id="KW-1133">Transmembrane helix</keyword>
<gene>
    <name evidence="3" type="ORF">GXW76_17650</name>
</gene>
<keyword evidence="1" id="KW-0812">Transmembrane</keyword>
<accession>A0A9X9X0S8</accession>
<protein>
    <submittedName>
        <fullName evidence="3">Pilus assembly protein</fullName>
    </submittedName>
</protein>
<organism evidence="3 4">
    <name type="scientific">Neoroseomonas soli</name>
    <dbReference type="NCBI Taxonomy" id="1081025"/>
    <lineage>
        <taxon>Bacteria</taxon>
        <taxon>Pseudomonadati</taxon>
        <taxon>Pseudomonadota</taxon>
        <taxon>Alphaproteobacteria</taxon>
        <taxon>Acetobacterales</taxon>
        <taxon>Acetobacteraceae</taxon>
        <taxon>Neoroseomonas</taxon>
    </lineage>
</organism>
<dbReference type="RefSeq" id="WP_211863422.1">
    <property type="nucleotide sequence ID" value="NZ_JAAEDM010000056.1"/>
</dbReference>
<keyword evidence="4" id="KW-1185">Reference proteome</keyword>
<proteinExistence type="predicted"/>
<evidence type="ECO:0000313" key="3">
    <source>
        <dbReference type="EMBL" id="MBR0673007.1"/>
    </source>
</evidence>
<dbReference type="AlphaFoldDB" id="A0A9X9X0S8"/>
<evidence type="ECO:0000259" key="2">
    <source>
        <dbReference type="Pfam" id="PF07811"/>
    </source>
</evidence>
<sequence length="172" mass="18693">MHLREMLKRVLRRRDRGVSALEFAIVMPLLMFIMVAIADYGNALQQLVRLETAARAGAQVAFTHPGDTQFNVNDPNATLVKNTVLASLQGWPAAPTCINGAGNGVCVTYAAWCQCPQSGNAAGTSFAYDCSANSPPCEDFERYASVTVTRNYTRLAVVPISTLRGNVEIRVR</sequence>
<keyword evidence="1" id="KW-0472">Membrane</keyword>